<dbReference type="PANTHER" id="PTHR39328">
    <property type="entry name" value="BLL2871 PROTEIN"/>
    <property type="match status" value="1"/>
</dbReference>
<dbReference type="InterPro" id="IPR029055">
    <property type="entry name" value="Ntn_hydrolases_N"/>
</dbReference>
<dbReference type="Gene3D" id="3.60.20.10">
    <property type="entry name" value="Glutamine Phosphoribosylpyrophosphate, subunit 1, domain 1"/>
    <property type="match status" value="1"/>
</dbReference>
<protein>
    <submittedName>
        <fullName evidence="1">Uncharacterized protein</fullName>
    </submittedName>
</protein>
<accession>A0A7I7Y284</accession>
<organism evidence="1 2">
    <name type="scientific">Mycolicibacterium confluentis</name>
    <dbReference type="NCBI Taxonomy" id="28047"/>
    <lineage>
        <taxon>Bacteria</taxon>
        <taxon>Bacillati</taxon>
        <taxon>Actinomycetota</taxon>
        <taxon>Actinomycetes</taxon>
        <taxon>Mycobacteriales</taxon>
        <taxon>Mycobacteriaceae</taxon>
        <taxon>Mycolicibacterium</taxon>
    </lineage>
</organism>
<dbReference type="Proteomes" id="UP000466931">
    <property type="component" value="Chromosome"/>
</dbReference>
<evidence type="ECO:0000313" key="2">
    <source>
        <dbReference type="Proteomes" id="UP000466931"/>
    </source>
</evidence>
<dbReference type="RefSeq" id="WP_085151821.1">
    <property type="nucleotide sequence ID" value="NZ_AP022612.1"/>
</dbReference>
<keyword evidence="2" id="KW-1185">Reference proteome</keyword>
<dbReference type="SUPFAM" id="SSF56235">
    <property type="entry name" value="N-terminal nucleophile aminohydrolases (Ntn hydrolases)"/>
    <property type="match status" value="1"/>
</dbReference>
<dbReference type="InterPro" id="IPR010430">
    <property type="entry name" value="DUF1028"/>
</dbReference>
<reference evidence="1" key="1">
    <citation type="journal article" date="2019" name="Emerg. Microbes Infect.">
        <title>Comprehensive subspecies identification of 175 nontuberculous mycobacteria species based on 7547 genomic profiles.</title>
        <authorList>
            <person name="Matsumoto Y."/>
            <person name="Kinjo T."/>
            <person name="Motooka D."/>
            <person name="Nabeya D."/>
            <person name="Jung N."/>
            <person name="Uechi K."/>
            <person name="Horii T."/>
            <person name="Iida T."/>
            <person name="Fujita J."/>
            <person name="Nakamura S."/>
        </authorList>
    </citation>
    <scope>NUCLEOTIDE SEQUENCE [LARGE SCALE GENOMIC DNA]</scope>
    <source>
        <strain evidence="1">JCM 13671</strain>
    </source>
</reference>
<dbReference type="Pfam" id="PF06267">
    <property type="entry name" value="DUF1028"/>
    <property type="match status" value="1"/>
</dbReference>
<dbReference type="EMBL" id="AP022612">
    <property type="protein sequence ID" value="BBZ35765.1"/>
    <property type="molecule type" value="Genomic_DNA"/>
</dbReference>
<evidence type="ECO:0000313" key="1">
    <source>
        <dbReference type="EMBL" id="BBZ35765.1"/>
    </source>
</evidence>
<reference evidence="1" key="2">
    <citation type="submission" date="2020-02" db="EMBL/GenBank/DDBJ databases">
        <authorList>
            <person name="Matsumoto Y."/>
            <person name="Motooka D."/>
            <person name="Nakamura S."/>
        </authorList>
    </citation>
    <scope>NUCLEOTIDE SEQUENCE</scope>
    <source>
        <strain evidence="1">JCM 13671</strain>
    </source>
</reference>
<dbReference type="AlphaFoldDB" id="A0A7I7Y284"/>
<name>A0A7I7Y284_9MYCO</name>
<dbReference type="OrthoDB" id="9790012at2"/>
<proteinExistence type="predicted"/>
<gene>
    <name evidence="1" type="ORF">MCNF_43700</name>
</gene>
<dbReference type="PANTHER" id="PTHR39328:SF1">
    <property type="entry name" value="BLL2871 PROTEIN"/>
    <property type="match status" value="1"/>
</dbReference>
<sequence length="303" mass="31474">MTFSLVARDPVTGHLGVASHSHYMGVGSVVTWAEAGVGVVATQAFAVKGYGPRGLAAMRAGAGAPQALEQLLATDSAPEVRQVAFLDAAGGFGIHSGGRCVGAAGVARGPHVVGLGNMLDNEDVPRAVVRGFEEATGDLARRLLAGLRAGDEAGGDIRGRQSGAVLVVDGVKTDAPWDGVVRELRVDDHHDPLGELSRLLDLNDAFDAMSAVVFDPDGPILGPSQPDSVYRAADTALAEASAVLGDNPEATFWRAVLQSRWGNPTEARRLLDSAARGNPRLPTFFSRLTEAGILTGDEVLDRG</sequence>